<comment type="caution">
    <text evidence="2">The sequence shown here is derived from an EMBL/GenBank/DDBJ whole genome shotgun (WGS) entry which is preliminary data.</text>
</comment>
<dbReference type="InterPro" id="IPR055768">
    <property type="entry name" value="DUF7344"/>
</dbReference>
<evidence type="ECO:0000313" key="3">
    <source>
        <dbReference type="Proteomes" id="UP000011602"/>
    </source>
</evidence>
<dbReference type="OrthoDB" id="247722at2157"/>
<dbReference type="eggNOG" id="arCOG03828">
    <property type="taxonomic scope" value="Archaea"/>
</dbReference>
<keyword evidence="3" id="KW-1185">Reference proteome</keyword>
<reference evidence="2 3" key="1">
    <citation type="journal article" date="2014" name="PLoS Genet.">
        <title>Phylogenetically driven sequencing of extremely halophilic archaea reveals strategies for static and dynamic osmo-response.</title>
        <authorList>
            <person name="Becker E.A."/>
            <person name="Seitzer P.M."/>
            <person name="Tritt A."/>
            <person name="Larsen D."/>
            <person name="Krusor M."/>
            <person name="Yao A.I."/>
            <person name="Wu D."/>
            <person name="Madern D."/>
            <person name="Eisen J.A."/>
            <person name="Darling A.E."/>
            <person name="Facciotti M.T."/>
        </authorList>
    </citation>
    <scope>NUCLEOTIDE SEQUENCE [LARGE SCALE GENOMIC DNA]</scope>
    <source>
        <strain evidence="2 3">JCM 12255</strain>
    </source>
</reference>
<gene>
    <name evidence="2" type="ORF">C493_07389</name>
</gene>
<protein>
    <recommendedName>
        <fullName evidence="1">DUF7344 domain-containing protein</fullName>
    </recommendedName>
</protein>
<organism evidence="2 3">
    <name type="scientific">Natronolimnohabitans innermongolicus JCM 12255</name>
    <dbReference type="NCBI Taxonomy" id="1227499"/>
    <lineage>
        <taxon>Archaea</taxon>
        <taxon>Methanobacteriati</taxon>
        <taxon>Methanobacteriota</taxon>
        <taxon>Stenosarchaea group</taxon>
        <taxon>Halobacteria</taxon>
        <taxon>Halobacteriales</taxon>
        <taxon>Natrialbaceae</taxon>
        <taxon>Natronolimnohabitans</taxon>
    </lineage>
</organism>
<dbReference type="Proteomes" id="UP000011602">
    <property type="component" value="Unassembled WGS sequence"/>
</dbReference>
<accession>L9X8D2</accession>
<evidence type="ECO:0000259" key="1">
    <source>
        <dbReference type="Pfam" id="PF24035"/>
    </source>
</evidence>
<dbReference type="AlphaFoldDB" id="L9X8D2"/>
<dbReference type="Pfam" id="PF24035">
    <property type="entry name" value="DUF7344"/>
    <property type="match status" value="1"/>
</dbReference>
<evidence type="ECO:0000313" key="2">
    <source>
        <dbReference type="EMBL" id="ELY57696.1"/>
    </source>
</evidence>
<dbReference type="RefSeq" id="WP_007258779.1">
    <property type="nucleotide sequence ID" value="NZ_AOHZ01000040.1"/>
</dbReference>
<sequence length="131" mass="14201">MTPPINLPEPTIVSESGLEATAAVMGLLAAQRRRALLRYLERVDGAATLSEVAEAIATETRRSDPAVISDHADAASRAVRDTRISLHHVHVPKLAEADAIDYDPETETLTLLERGRTLLERQAAVCGPIRE</sequence>
<dbReference type="STRING" id="1227499.C493_07389"/>
<name>L9X8D2_9EURY</name>
<dbReference type="EMBL" id="AOHZ01000040">
    <property type="protein sequence ID" value="ELY57696.1"/>
    <property type="molecule type" value="Genomic_DNA"/>
</dbReference>
<feature type="domain" description="DUF7344" evidence="1">
    <location>
        <begin position="27"/>
        <end position="109"/>
    </location>
</feature>
<proteinExistence type="predicted"/>